<feature type="region of interest" description="Disordered" evidence="1">
    <location>
        <begin position="900"/>
        <end position="955"/>
    </location>
</feature>
<proteinExistence type="predicted"/>
<dbReference type="SMR" id="A2FYY0"/>
<keyword evidence="3" id="KW-1185">Reference proteome</keyword>
<organism evidence="2 3">
    <name type="scientific">Trichomonas vaginalis (strain ATCC PRA-98 / G3)</name>
    <dbReference type="NCBI Taxonomy" id="412133"/>
    <lineage>
        <taxon>Eukaryota</taxon>
        <taxon>Metamonada</taxon>
        <taxon>Parabasalia</taxon>
        <taxon>Trichomonadida</taxon>
        <taxon>Trichomonadidae</taxon>
        <taxon>Trichomonas</taxon>
    </lineage>
</organism>
<name>A2FYY0_TRIV3</name>
<sequence length="955" mass="110048">MFLLISFAYSKIWALELNLDRICLSGYNGENLDLFRCVPNRICRENDLSTYESFSGNECVESSIYNDTFPNSNYENANYILLKESLKDANLYHDSFIIKYEECLNLLQKSKLLRIFKKLDMNILSTYKTIHEIDEDVNLSTSANETIEENIQNILNKETQEIISTDATKPAEQSIDNDNTIQNYVNDQTNEKIQNNSDEKPKESEQKEDSEKSTQEGTNEQGEEDRPTNREIQKAAKKAINQVQELLFSHGIEGIKKYMKMQGNAIVLEIPQNIEKSHKNKAENITLNETQKFIQFINKTIHDISYDEPPKFDKNYTIFIDHRVLYNSTITPFKEVSFTIPKDRKAIIRVPEVSKTTTIEEIIRNYCEPQNIDFSAFSDITVSMKIGMTVFGDVEVIDMKIMGVSSGNPSLAKQLAQAMNHRQNNETTNISQEFINMNLTGVYLLFGEKYNKIIDKQENVNQTAENSEIVDDEKCKEFNESLDHFKFLLDEDLEFRYAATEEQKQKFRETIENITNSDHKCNKMTLFPLLEMAILKVSFINRANEIDQLRKSFNDLSNDCANSKKCVDEVKQNITNFVNEANEVFNKWEEDFNFTSEDIKNQKDKLAEFKKYSSSKLSETITLTREMLQNPELLQKLGLGNLKIMFGNPSEDKEKKQEKIPREEQEIIDEKKRVLEKLDYLRKNASKYFDMASEALKASLNSTTMIDEMKHQSDYMNYTVMAMSFQSSQPEVIDEYKRLERRHKEMKLRREAREKPFFDEEIPEMDYEPPQPPQPPEQRNIIIIKRAEPKPANATNQTTVNNQTVKIITVPIKAGNLTAKIAPTNQTITNIVNQTVVSNQTTVNVNNQTVQAGNNLTVINNKTENKGTVLVNQTVHNDSKQVNVTNDVKQQETKQNIVSNSNEAKTEKVNETKQDNVANQTQAKSKPITVQTDNNQTIVTNQTDSQEETNQTNVP</sequence>
<dbReference type="Proteomes" id="UP000001542">
    <property type="component" value="Unassembled WGS sequence"/>
</dbReference>
<dbReference type="VEuPathDB" id="TrichDB:TVAGG3_0521140"/>
<gene>
    <name evidence="2" type="ORF">TVAG_153260</name>
</gene>
<dbReference type="EMBL" id="DS114157">
    <property type="protein sequence ID" value="EAX89881.1"/>
    <property type="molecule type" value="Genomic_DNA"/>
</dbReference>
<dbReference type="AlphaFoldDB" id="A2FYY0"/>
<dbReference type="InParanoid" id="A2FYY0"/>
<evidence type="ECO:0000313" key="2">
    <source>
        <dbReference type="EMBL" id="EAX89881.1"/>
    </source>
</evidence>
<reference evidence="2" key="2">
    <citation type="journal article" date="2007" name="Science">
        <title>Draft genome sequence of the sexually transmitted pathogen Trichomonas vaginalis.</title>
        <authorList>
            <person name="Carlton J.M."/>
            <person name="Hirt R.P."/>
            <person name="Silva J.C."/>
            <person name="Delcher A.L."/>
            <person name="Schatz M."/>
            <person name="Zhao Q."/>
            <person name="Wortman J.R."/>
            <person name="Bidwell S.L."/>
            <person name="Alsmark U.C.M."/>
            <person name="Besteiro S."/>
            <person name="Sicheritz-Ponten T."/>
            <person name="Noel C.J."/>
            <person name="Dacks J.B."/>
            <person name="Foster P.G."/>
            <person name="Simillion C."/>
            <person name="Van de Peer Y."/>
            <person name="Miranda-Saavedra D."/>
            <person name="Barton G.J."/>
            <person name="Westrop G.D."/>
            <person name="Mueller S."/>
            <person name="Dessi D."/>
            <person name="Fiori P.L."/>
            <person name="Ren Q."/>
            <person name="Paulsen I."/>
            <person name="Zhang H."/>
            <person name="Bastida-Corcuera F.D."/>
            <person name="Simoes-Barbosa A."/>
            <person name="Brown M.T."/>
            <person name="Hayes R.D."/>
            <person name="Mukherjee M."/>
            <person name="Okumura C.Y."/>
            <person name="Schneider R."/>
            <person name="Smith A.J."/>
            <person name="Vanacova S."/>
            <person name="Villalvazo M."/>
            <person name="Haas B.J."/>
            <person name="Pertea M."/>
            <person name="Feldblyum T.V."/>
            <person name="Utterback T.R."/>
            <person name="Shu C.L."/>
            <person name="Osoegawa K."/>
            <person name="de Jong P.J."/>
            <person name="Hrdy I."/>
            <person name="Horvathova L."/>
            <person name="Zubacova Z."/>
            <person name="Dolezal P."/>
            <person name="Malik S.B."/>
            <person name="Logsdon J.M. Jr."/>
            <person name="Henze K."/>
            <person name="Gupta A."/>
            <person name="Wang C.C."/>
            <person name="Dunne R.L."/>
            <person name="Upcroft J.A."/>
            <person name="Upcroft P."/>
            <person name="White O."/>
            <person name="Salzberg S.L."/>
            <person name="Tang P."/>
            <person name="Chiu C.-H."/>
            <person name="Lee Y.-S."/>
            <person name="Embley T.M."/>
            <person name="Coombs G.H."/>
            <person name="Mottram J.C."/>
            <person name="Tachezy J."/>
            <person name="Fraser-Liggett C.M."/>
            <person name="Johnson P.J."/>
        </authorList>
    </citation>
    <scope>NUCLEOTIDE SEQUENCE [LARGE SCALE GENOMIC DNA]</scope>
    <source>
        <strain evidence="2">G3</strain>
    </source>
</reference>
<feature type="compositionally biased region" description="Polar residues" evidence="1">
    <location>
        <begin position="915"/>
        <end position="955"/>
    </location>
</feature>
<dbReference type="RefSeq" id="XP_001302811.1">
    <property type="nucleotide sequence ID" value="XM_001302810.1"/>
</dbReference>
<evidence type="ECO:0000313" key="3">
    <source>
        <dbReference type="Proteomes" id="UP000001542"/>
    </source>
</evidence>
<evidence type="ECO:0000256" key="1">
    <source>
        <dbReference type="SAM" id="MobiDB-lite"/>
    </source>
</evidence>
<feature type="compositionally biased region" description="Basic and acidic residues" evidence="1">
    <location>
        <begin position="197"/>
        <end position="214"/>
    </location>
</feature>
<reference evidence="2" key="1">
    <citation type="submission" date="2006-10" db="EMBL/GenBank/DDBJ databases">
        <authorList>
            <person name="Amadeo P."/>
            <person name="Zhao Q."/>
            <person name="Wortman J."/>
            <person name="Fraser-Liggett C."/>
            <person name="Carlton J."/>
        </authorList>
    </citation>
    <scope>NUCLEOTIDE SEQUENCE</scope>
    <source>
        <strain evidence="2">G3</strain>
    </source>
</reference>
<dbReference type="VEuPathDB" id="TrichDB:TVAG_153260"/>
<dbReference type="KEGG" id="tva:4747557"/>
<protein>
    <submittedName>
        <fullName evidence="2">Uncharacterized protein</fullName>
    </submittedName>
</protein>
<accession>A2FYY0</accession>
<feature type="region of interest" description="Disordered" evidence="1">
    <location>
        <begin position="188"/>
        <end position="230"/>
    </location>
</feature>
<feature type="compositionally biased region" description="Basic and acidic residues" evidence="1">
    <location>
        <begin position="904"/>
        <end position="914"/>
    </location>
</feature>